<feature type="signal peptide" evidence="8">
    <location>
        <begin position="1"/>
        <end position="35"/>
    </location>
</feature>
<keyword evidence="8" id="KW-0732">Signal</keyword>
<dbReference type="PANTHER" id="PTHR22765:SF416">
    <property type="entry name" value="E3 UBIQUITIN-PROTEIN LIGASE GODZILLA"/>
    <property type="match status" value="1"/>
</dbReference>
<evidence type="ECO:0000259" key="9">
    <source>
        <dbReference type="PROSITE" id="PS50089"/>
    </source>
</evidence>
<dbReference type="SUPFAM" id="SSF57850">
    <property type="entry name" value="RING/U-box"/>
    <property type="match status" value="1"/>
</dbReference>
<dbReference type="Proteomes" id="UP000324022">
    <property type="component" value="Unassembled WGS sequence"/>
</dbReference>
<feature type="compositionally biased region" description="Basic and acidic residues" evidence="6">
    <location>
        <begin position="652"/>
        <end position="664"/>
    </location>
</feature>
<evidence type="ECO:0000256" key="6">
    <source>
        <dbReference type="SAM" id="MobiDB-lite"/>
    </source>
</evidence>
<feature type="chain" id="PRO_5022822911" description="RING-type domain-containing protein" evidence="8">
    <location>
        <begin position="36"/>
        <end position="664"/>
    </location>
</feature>
<evidence type="ECO:0000313" key="10">
    <source>
        <dbReference type="EMBL" id="SPO22443.1"/>
    </source>
</evidence>
<evidence type="ECO:0000256" key="3">
    <source>
        <dbReference type="ARBA" id="ARBA00022989"/>
    </source>
</evidence>
<evidence type="ECO:0000256" key="4">
    <source>
        <dbReference type="ARBA" id="ARBA00023136"/>
    </source>
</evidence>
<dbReference type="PROSITE" id="PS50089">
    <property type="entry name" value="ZF_RING_2"/>
    <property type="match status" value="1"/>
</dbReference>
<dbReference type="SMART" id="SM00184">
    <property type="entry name" value="RING"/>
    <property type="match status" value="1"/>
</dbReference>
<dbReference type="FunFam" id="3.30.40.10:FF:000388">
    <property type="entry name" value="Putative RING zinc finger domain superfamily protein"/>
    <property type="match status" value="1"/>
</dbReference>
<dbReference type="Gene3D" id="3.50.30.30">
    <property type="match status" value="1"/>
</dbReference>
<dbReference type="InterPro" id="IPR001841">
    <property type="entry name" value="Znf_RING"/>
</dbReference>
<sequence>MVRRSRRNRPSATSLNRIAALSIVALAATLPAVHASSHAEHDGSSHAVLAAHPQSSLNPTSSIAQAVQRTRRPWLVAAKDHFVNSVSRFLSHALPDPRYFAYDLEQLDDADLTPIDDLSLDSGDILDGPGLNWGGSTLEVVRSQAIFLTRSAAFGPRITDDQGLKGFLLPISDFYKVPKDASFFTSDASGNPIHACPYKGGPGSRRDVLLDKYQDEDDRRLYSAFSPASSSQAPFTWTHQSDATLDDSAKPPQNWIALVERGGGCGFADKVRVAQELGAVAVVVGDAPSPSWHGGSGDPNEEGDPGLSGKRLITMFAPGDTSDVHIPSTFVTRPSYLDLERLIQETEKDQEDWQKQHPSEHDGERAPRTRGLEIVIGKDDLVWEWPLIDFGILLLLLPSFMTVITIIVHRIRVIRQRRKERAPELVVLGLPCLIWRGNGQPWEKVEGPDVDPGPGNGGTPDVSTPRPFASDDLESGRAGETIPLLAEDENGAGPSQRAHTSVKMPLSSEDGNATTTRPVNPASFLPPGRTYFSTDECAICLCDFVDGDRVRVLPCGHIFHRQEVDDWLVRVKKLCPICKRDITVPIPPAPPVGVSSSTSSPAATPSATAANGDAVVEADGSAQTEGPVANVLEEHPGDESQDLLQHLFQDGSDEHSMRSDGRQV</sequence>
<organism evidence="10 11">
    <name type="scientific">Ustilago trichophora</name>
    <dbReference type="NCBI Taxonomy" id="86804"/>
    <lineage>
        <taxon>Eukaryota</taxon>
        <taxon>Fungi</taxon>
        <taxon>Dikarya</taxon>
        <taxon>Basidiomycota</taxon>
        <taxon>Ustilaginomycotina</taxon>
        <taxon>Ustilaginomycetes</taxon>
        <taxon>Ustilaginales</taxon>
        <taxon>Ustilaginaceae</taxon>
        <taxon>Ustilago</taxon>
    </lineage>
</organism>
<evidence type="ECO:0000256" key="8">
    <source>
        <dbReference type="SAM" id="SignalP"/>
    </source>
</evidence>
<feature type="region of interest" description="Disordered" evidence="6">
    <location>
        <begin position="443"/>
        <end position="475"/>
    </location>
</feature>
<dbReference type="GO" id="GO:0005737">
    <property type="term" value="C:cytoplasm"/>
    <property type="evidence" value="ECO:0007669"/>
    <property type="project" value="TreeGrafter"/>
</dbReference>
<dbReference type="SUPFAM" id="SSF52025">
    <property type="entry name" value="PA domain"/>
    <property type="match status" value="1"/>
</dbReference>
<feature type="region of interest" description="Disordered" evidence="6">
    <location>
        <begin position="587"/>
        <end position="664"/>
    </location>
</feature>
<feature type="transmembrane region" description="Helical" evidence="7">
    <location>
        <begin position="390"/>
        <end position="411"/>
    </location>
</feature>
<gene>
    <name evidence="10" type="ORF">UTRI_01121</name>
</gene>
<keyword evidence="5" id="KW-0479">Metal-binding</keyword>
<dbReference type="PANTHER" id="PTHR22765">
    <property type="entry name" value="RING FINGER AND PROTEASE ASSOCIATED DOMAIN-CONTAINING"/>
    <property type="match status" value="1"/>
</dbReference>
<dbReference type="GO" id="GO:0016020">
    <property type="term" value="C:membrane"/>
    <property type="evidence" value="ECO:0007669"/>
    <property type="project" value="UniProtKB-SubCell"/>
</dbReference>
<keyword evidence="4 7" id="KW-0472">Membrane</keyword>
<protein>
    <recommendedName>
        <fullName evidence="9">RING-type domain-containing protein</fullName>
    </recommendedName>
</protein>
<dbReference type="AlphaFoldDB" id="A0A5C3DVJ5"/>
<reference evidence="10 11" key="1">
    <citation type="submission" date="2018-03" db="EMBL/GenBank/DDBJ databases">
        <authorList>
            <person name="Guldener U."/>
        </authorList>
    </citation>
    <scope>NUCLEOTIDE SEQUENCE [LARGE SCALE GENOMIC DNA]</scope>
    <source>
        <strain evidence="10 11">NBRC100155</strain>
    </source>
</reference>
<dbReference type="Pfam" id="PF02225">
    <property type="entry name" value="PA"/>
    <property type="match status" value="1"/>
</dbReference>
<name>A0A5C3DVJ5_9BASI</name>
<dbReference type="InterPro" id="IPR013083">
    <property type="entry name" value="Znf_RING/FYVE/PHD"/>
</dbReference>
<dbReference type="GO" id="GO:0006511">
    <property type="term" value="P:ubiquitin-dependent protein catabolic process"/>
    <property type="evidence" value="ECO:0007669"/>
    <property type="project" value="TreeGrafter"/>
</dbReference>
<feature type="region of interest" description="Disordered" evidence="6">
    <location>
        <begin position="287"/>
        <end position="307"/>
    </location>
</feature>
<evidence type="ECO:0000256" key="7">
    <source>
        <dbReference type="SAM" id="Phobius"/>
    </source>
</evidence>
<accession>A0A5C3DVJ5</accession>
<dbReference type="EMBL" id="OOIN01000004">
    <property type="protein sequence ID" value="SPO22443.1"/>
    <property type="molecule type" value="Genomic_DNA"/>
</dbReference>
<dbReference type="InterPro" id="IPR046450">
    <property type="entry name" value="PA_dom_sf"/>
</dbReference>
<keyword evidence="5" id="KW-0863">Zinc-finger</keyword>
<dbReference type="InterPro" id="IPR051826">
    <property type="entry name" value="E3_ubiquitin-ligase_domain"/>
</dbReference>
<dbReference type="GO" id="GO:0008270">
    <property type="term" value="F:zinc ion binding"/>
    <property type="evidence" value="ECO:0007669"/>
    <property type="project" value="UniProtKB-KW"/>
</dbReference>
<comment type="subcellular location">
    <subcellularLocation>
        <location evidence="1">Membrane</location>
    </subcellularLocation>
</comment>
<keyword evidence="3 7" id="KW-1133">Transmembrane helix</keyword>
<dbReference type="GO" id="GO:0061630">
    <property type="term" value="F:ubiquitin protein ligase activity"/>
    <property type="evidence" value="ECO:0007669"/>
    <property type="project" value="TreeGrafter"/>
</dbReference>
<keyword evidence="11" id="KW-1185">Reference proteome</keyword>
<dbReference type="OrthoDB" id="8062037at2759"/>
<dbReference type="Gene3D" id="3.30.40.10">
    <property type="entry name" value="Zinc/RING finger domain, C3HC4 (zinc finger)"/>
    <property type="match status" value="1"/>
</dbReference>
<evidence type="ECO:0000313" key="11">
    <source>
        <dbReference type="Proteomes" id="UP000324022"/>
    </source>
</evidence>
<feature type="compositionally biased region" description="Low complexity" evidence="6">
    <location>
        <begin position="592"/>
        <end position="610"/>
    </location>
</feature>
<keyword evidence="5" id="KW-0862">Zinc</keyword>
<keyword evidence="2 7" id="KW-0812">Transmembrane</keyword>
<evidence type="ECO:0000256" key="5">
    <source>
        <dbReference type="PROSITE-ProRule" id="PRU00175"/>
    </source>
</evidence>
<feature type="domain" description="RING-type" evidence="9">
    <location>
        <begin position="537"/>
        <end position="579"/>
    </location>
</feature>
<dbReference type="InterPro" id="IPR003137">
    <property type="entry name" value="PA_domain"/>
</dbReference>
<dbReference type="Pfam" id="PF13639">
    <property type="entry name" value="zf-RING_2"/>
    <property type="match status" value="1"/>
</dbReference>
<evidence type="ECO:0000256" key="2">
    <source>
        <dbReference type="ARBA" id="ARBA00022692"/>
    </source>
</evidence>
<evidence type="ECO:0000256" key="1">
    <source>
        <dbReference type="ARBA" id="ARBA00004370"/>
    </source>
</evidence>
<proteinExistence type="predicted"/>